<dbReference type="Proteomes" id="UP000198923">
    <property type="component" value="Unassembled WGS sequence"/>
</dbReference>
<dbReference type="EMBL" id="FNCN01000012">
    <property type="protein sequence ID" value="SDH16249.1"/>
    <property type="molecule type" value="Genomic_DNA"/>
</dbReference>
<gene>
    <name evidence="1" type="ORF">SAMN05421505_11226</name>
</gene>
<proteinExistence type="predicted"/>
<keyword evidence="2" id="KW-1185">Reference proteome</keyword>
<reference evidence="1 2" key="1">
    <citation type="submission" date="2016-10" db="EMBL/GenBank/DDBJ databases">
        <authorList>
            <person name="de Groot N.N."/>
        </authorList>
    </citation>
    <scope>NUCLEOTIDE SEQUENCE [LARGE SCALE GENOMIC DNA]</scope>
    <source>
        <strain evidence="1 2">CPCC 201354</strain>
    </source>
</reference>
<evidence type="ECO:0000313" key="2">
    <source>
        <dbReference type="Proteomes" id="UP000198923"/>
    </source>
</evidence>
<dbReference type="STRING" id="504805.SAMN05421505_11226"/>
<name>A0A1G8A5N4_9ACTN</name>
<accession>A0A1G8A5N4</accession>
<dbReference type="AlphaFoldDB" id="A0A1G8A5N4"/>
<evidence type="ECO:0000313" key="1">
    <source>
        <dbReference type="EMBL" id="SDH16249.1"/>
    </source>
</evidence>
<sequence length="60" mass="6103">MSAESADLVAFLRLVLASLACGGSATRTPGRLRPLAVSALGAPECGSGWFLGRFVAVLVL</sequence>
<protein>
    <submittedName>
        <fullName evidence="1">Uncharacterized protein</fullName>
    </submittedName>
</protein>
<organism evidence="1 2">
    <name type="scientific">Sinosporangium album</name>
    <dbReference type="NCBI Taxonomy" id="504805"/>
    <lineage>
        <taxon>Bacteria</taxon>
        <taxon>Bacillati</taxon>
        <taxon>Actinomycetota</taxon>
        <taxon>Actinomycetes</taxon>
        <taxon>Streptosporangiales</taxon>
        <taxon>Streptosporangiaceae</taxon>
        <taxon>Sinosporangium</taxon>
    </lineage>
</organism>